<proteinExistence type="predicted"/>
<reference evidence="3" key="1">
    <citation type="submission" date="2020-06" db="EMBL/GenBank/DDBJ databases">
        <title>Draft genomic sequecing of Geomonas sp. Red736.</title>
        <authorList>
            <person name="Itoh H."/>
            <person name="Xu Z.X."/>
            <person name="Ushijima N."/>
            <person name="Masuda Y."/>
            <person name="Shiratori Y."/>
            <person name="Senoo K."/>
        </authorList>
    </citation>
    <scope>NUCLEOTIDE SEQUENCE [LARGE SCALE GENOMIC DNA]</scope>
    <source>
        <strain evidence="3">Red736</strain>
    </source>
</reference>
<name>A0A6V8N1N4_9BACT</name>
<dbReference type="AlphaFoldDB" id="A0A6V8N1N4"/>
<organism evidence="2 3">
    <name type="scientific">Geomonas paludis</name>
    <dbReference type="NCBI Taxonomy" id="2740185"/>
    <lineage>
        <taxon>Bacteria</taxon>
        <taxon>Pseudomonadati</taxon>
        <taxon>Thermodesulfobacteriota</taxon>
        <taxon>Desulfuromonadia</taxon>
        <taxon>Geobacterales</taxon>
        <taxon>Geobacteraceae</taxon>
        <taxon>Geomonas</taxon>
    </lineage>
</organism>
<feature type="coiled-coil region" evidence="1">
    <location>
        <begin position="35"/>
        <end position="62"/>
    </location>
</feature>
<keyword evidence="1" id="KW-0175">Coiled coil</keyword>
<evidence type="ECO:0000313" key="2">
    <source>
        <dbReference type="EMBL" id="GFO65673.1"/>
    </source>
</evidence>
<evidence type="ECO:0000256" key="1">
    <source>
        <dbReference type="SAM" id="Coils"/>
    </source>
</evidence>
<dbReference type="EMBL" id="BLXY01000011">
    <property type="protein sequence ID" value="GFO65673.1"/>
    <property type="molecule type" value="Genomic_DNA"/>
</dbReference>
<comment type="caution">
    <text evidence="2">The sequence shown here is derived from an EMBL/GenBank/DDBJ whole genome shotgun (WGS) entry which is preliminary data.</text>
</comment>
<sequence length="68" mass="8032">MAEETGEGSGYRDLESRRRIVAAVPAAAEVVRNTMKKFRNTMEKFRNTMKKFQNTMKKFQNTMKWLQN</sequence>
<protein>
    <submittedName>
        <fullName evidence="2">Uncharacterized protein</fullName>
    </submittedName>
</protein>
<dbReference type="Proteomes" id="UP000568888">
    <property type="component" value="Unassembled WGS sequence"/>
</dbReference>
<gene>
    <name evidence="2" type="ORF">GMPD_35920</name>
</gene>
<accession>A0A6V8N1N4</accession>
<evidence type="ECO:0000313" key="3">
    <source>
        <dbReference type="Proteomes" id="UP000568888"/>
    </source>
</evidence>